<accession>A0ACC2RNM6</accession>
<reference evidence="1" key="1">
    <citation type="submission" date="2022-04" db="EMBL/GenBank/DDBJ databases">
        <title>Genome of the entomopathogenic fungus Entomophthora muscae.</title>
        <authorList>
            <person name="Elya C."/>
            <person name="Lovett B.R."/>
            <person name="Lee E."/>
            <person name="Macias A.M."/>
            <person name="Hajek A.E."/>
            <person name="De Bivort B.L."/>
            <person name="Kasson M.T."/>
            <person name="De Fine Licht H.H."/>
            <person name="Stajich J.E."/>
        </authorList>
    </citation>
    <scope>NUCLEOTIDE SEQUENCE</scope>
    <source>
        <strain evidence="1">Berkeley</strain>
    </source>
</reference>
<gene>
    <name evidence="1" type="ORF">DSO57_1002375</name>
</gene>
<dbReference type="EMBL" id="QTSX02007105">
    <property type="protein sequence ID" value="KAJ9051675.1"/>
    <property type="molecule type" value="Genomic_DNA"/>
</dbReference>
<evidence type="ECO:0000313" key="1">
    <source>
        <dbReference type="EMBL" id="KAJ9051675.1"/>
    </source>
</evidence>
<comment type="caution">
    <text evidence="1">The sequence shown here is derived from an EMBL/GenBank/DDBJ whole genome shotgun (WGS) entry which is preliminary data.</text>
</comment>
<keyword evidence="2" id="KW-1185">Reference proteome</keyword>
<sequence>MSQRSNIFSTTIGLASFHMLNCLTVHPWTPVRCFELFYSGALAKISIPFVFFGEYLCPFVLGRDFAMNSLASSLEFNFNFQVAVSTNFFCQLQCSVFLGHVGYQSHS</sequence>
<organism evidence="1 2">
    <name type="scientific">Entomophthora muscae</name>
    <dbReference type="NCBI Taxonomy" id="34485"/>
    <lineage>
        <taxon>Eukaryota</taxon>
        <taxon>Fungi</taxon>
        <taxon>Fungi incertae sedis</taxon>
        <taxon>Zoopagomycota</taxon>
        <taxon>Entomophthoromycotina</taxon>
        <taxon>Entomophthoromycetes</taxon>
        <taxon>Entomophthorales</taxon>
        <taxon>Entomophthoraceae</taxon>
        <taxon>Entomophthora</taxon>
    </lineage>
</organism>
<dbReference type="Proteomes" id="UP001165960">
    <property type="component" value="Unassembled WGS sequence"/>
</dbReference>
<proteinExistence type="predicted"/>
<protein>
    <submittedName>
        <fullName evidence="1">Uncharacterized protein</fullName>
    </submittedName>
</protein>
<evidence type="ECO:0000313" key="2">
    <source>
        <dbReference type="Proteomes" id="UP001165960"/>
    </source>
</evidence>
<name>A0ACC2RNM6_9FUNG</name>